<feature type="transmembrane region" description="Helical" evidence="5">
    <location>
        <begin position="201"/>
        <end position="220"/>
    </location>
</feature>
<keyword evidence="3 5" id="KW-1133">Transmembrane helix</keyword>
<accession>A0A5C3QM48</accession>
<feature type="transmembrane region" description="Helical" evidence="5">
    <location>
        <begin position="161"/>
        <end position="181"/>
    </location>
</feature>
<feature type="transmembrane region" description="Helical" evidence="5">
    <location>
        <begin position="51"/>
        <end position="69"/>
    </location>
</feature>
<sequence length="294" mass="33080">MAGTDRQLTITEVVYHYVPAKAPAGVAAAAFVIVSAIHFRHTFRMKSWWSLCLPIGALLYSLGFVLRIVLTMNEENLDSLILFIVTQLTIICAPAAFLAFNYILYGRLLADRVRPEYSIMRPAIVSKVFIISDVTTFLFQASGGGLTAMESMASAGKTMMVVGLCAQLASYIIFWVIFTILHIRAYRAGDLRNKQPWHKIIWVLHFSSLCILIRCIFRTAEWSVPKDHILITSELIFYLLDVVTLFLGVGIYCIWWPATWIAQSTDSSLAIEQWNATSDELPLQSRSPASYSRV</sequence>
<feature type="transmembrane region" description="Helical" evidence="5">
    <location>
        <begin position="81"/>
        <end position="104"/>
    </location>
</feature>
<dbReference type="STRING" id="1884261.A0A5C3QM48"/>
<keyword evidence="7" id="KW-1185">Reference proteome</keyword>
<evidence type="ECO:0000256" key="1">
    <source>
        <dbReference type="ARBA" id="ARBA00004141"/>
    </source>
</evidence>
<dbReference type="EMBL" id="ML178833">
    <property type="protein sequence ID" value="TFK99443.1"/>
    <property type="molecule type" value="Genomic_DNA"/>
</dbReference>
<gene>
    <name evidence="6" type="ORF">BDV98DRAFT_570944</name>
</gene>
<feature type="transmembrane region" description="Helical" evidence="5">
    <location>
        <begin position="124"/>
        <end position="141"/>
    </location>
</feature>
<feature type="transmembrane region" description="Helical" evidence="5">
    <location>
        <begin position="20"/>
        <end position="39"/>
    </location>
</feature>
<dbReference type="InterPro" id="IPR007568">
    <property type="entry name" value="RTA1"/>
</dbReference>
<protein>
    <submittedName>
        <fullName evidence="6">RTA1 like protein-domain-containing protein</fullName>
    </submittedName>
</protein>
<proteinExistence type="predicted"/>
<dbReference type="Proteomes" id="UP000305067">
    <property type="component" value="Unassembled WGS sequence"/>
</dbReference>
<keyword evidence="4 5" id="KW-0472">Membrane</keyword>
<evidence type="ECO:0000313" key="7">
    <source>
        <dbReference type="Proteomes" id="UP000305067"/>
    </source>
</evidence>
<feature type="transmembrane region" description="Helical" evidence="5">
    <location>
        <begin position="235"/>
        <end position="255"/>
    </location>
</feature>
<reference evidence="6 7" key="1">
    <citation type="journal article" date="2019" name="Nat. Ecol. Evol.">
        <title>Megaphylogeny resolves global patterns of mushroom evolution.</title>
        <authorList>
            <person name="Varga T."/>
            <person name="Krizsan K."/>
            <person name="Foldi C."/>
            <person name="Dima B."/>
            <person name="Sanchez-Garcia M."/>
            <person name="Sanchez-Ramirez S."/>
            <person name="Szollosi G.J."/>
            <person name="Szarkandi J.G."/>
            <person name="Papp V."/>
            <person name="Albert L."/>
            <person name="Andreopoulos W."/>
            <person name="Angelini C."/>
            <person name="Antonin V."/>
            <person name="Barry K.W."/>
            <person name="Bougher N.L."/>
            <person name="Buchanan P."/>
            <person name="Buyck B."/>
            <person name="Bense V."/>
            <person name="Catcheside P."/>
            <person name="Chovatia M."/>
            <person name="Cooper J."/>
            <person name="Damon W."/>
            <person name="Desjardin D."/>
            <person name="Finy P."/>
            <person name="Geml J."/>
            <person name="Haridas S."/>
            <person name="Hughes K."/>
            <person name="Justo A."/>
            <person name="Karasinski D."/>
            <person name="Kautmanova I."/>
            <person name="Kiss B."/>
            <person name="Kocsube S."/>
            <person name="Kotiranta H."/>
            <person name="LaButti K.M."/>
            <person name="Lechner B.E."/>
            <person name="Liimatainen K."/>
            <person name="Lipzen A."/>
            <person name="Lukacs Z."/>
            <person name="Mihaltcheva S."/>
            <person name="Morgado L.N."/>
            <person name="Niskanen T."/>
            <person name="Noordeloos M.E."/>
            <person name="Ohm R.A."/>
            <person name="Ortiz-Santana B."/>
            <person name="Ovrebo C."/>
            <person name="Racz N."/>
            <person name="Riley R."/>
            <person name="Savchenko A."/>
            <person name="Shiryaev A."/>
            <person name="Soop K."/>
            <person name="Spirin V."/>
            <person name="Szebenyi C."/>
            <person name="Tomsovsky M."/>
            <person name="Tulloss R.E."/>
            <person name="Uehling J."/>
            <person name="Grigoriev I.V."/>
            <person name="Vagvolgyi C."/>
            <person name="Papp T."/>
            <person name="Martin F.M."/>
            <person name="Miettinen O."/>
            <person name="Hibbett D.S."/>
            <person name="Nagy L.G."/>
        </authorList>
    </citation>
    <scope>NUCLEOTIDE SEQUENCE [LARGE SCALE GENOMIC DNA]</scope>
    <source>
        <strain evidence="6 7">CBS 309.79</strain>
    </source>
</reference>
<dbReference type="PANTHER" id="PTHR31465:SF1">
    <property type="entry name" value="PROTEIN RTA1-RELATED"/>
    <property type="match status" value="1"/>
</dbReference>
<name>A0A5C3QM48_9AGAR</name>
<dbReference type="AlphaFoldDB" id="A0A5C3QM48"/>
<comment type="subcellular location">
    <subcellularLocation>
        <location evidence="1">Membrane</location>
        <topology evidence="1">Multi-pass membrane protein</topology>
    </subcellularLocation>
</comment>
<dbReference type="GO" id="GO:0016020">
    <property type="term" value="C:membrane"/>
    <property type="evidence" value="ECO:0007669"/>
    <property type="project" value="UniProtKB-SubCell"/>
</dbReference>
<evidence type="ECO:0000256" key="5">
    <source>
        <dbReference type="SAM" id="Phobius"/>
    </source>
</evidence>
<evidence type="ECO:0000256" key="3">
    <source>
        <dbReference type="ARBA" id="ARBA00022989"/>
    </source>
</evidence>
<organism evidence="6 7">
    <name type="scientific">Pterulicium gracile</name>
    <dbReference type="NCBI Taxonomy" id="1884261"/>
    <lineage>
        <taxon>Eukaryota</taxon>
        <taxon>Fungi</taxon>
        <taxon>Dikarya</taxon>
        <taxon>Basidiomycota</taxon>
        <taxon>Agaricomycotina</taxon>
        <taxon>Agaricomycetes</taxon>
        <taxon>Agaricomycetidae</taxon>
        <taxon>Agaricales</taxon>
        <taxon>Pleurotineae</taxon>
        <taxon>Pterulaceae</taxon>
        <taxon>Pterulicium</taxon>
    </lineage>
</organism>
<evidence type="ECO:0000256" key="2">
    <source>
        <dbReference type="ARBA" id="ARBA00022692"/>
    </source>
</evidence>
<evidence type="ECO:0000256" key="4">
    <source>
        <dbReference type="ARBA" id="ARBA00023136"/>
    </source>
</evidence>
<keyword evidence="2 5" id="KW-0812">Transmembrane</keyword>
<evidence type="ECO:0000313" key="6">
    <source>
        <dbReference type="EMBL" id="TFK99443.1"/>
    </source>
</evidence>
<dbReference type="OrthoDB" id="3358017at2759"/>
<dbReference type="PANTHER" id="PTHR31465">
    <property type="entry name" value="PROTEIN RTA1-RELATED"/>
    <property type="match status" value="1"/>
</dbReference>
<dbReference type="Pfam" id="PF04479">
    <property type="entry name" value="RTA1"/>
    <property type="match status" value="1"/>
</dbReference>